<feature type="transmembrane region" description="Helical" evidence="2">
    <location>
        <begin position="1177"/>
        <end position="1197"/>
    </location>
</feature>
<feature type="compositionally biased region" description="Basic and acidic residues" evidence="1">
    <location>
        <begin position="79"/>
        <end position="149"/>
    </location>
</feature>
<evidence type="ECO:0000313" key="3">
    <source>
        <dbReference type="EMBL" id="QDV87650.1"/>
    </source>
</evidence>
<feature type="region of interest" description="Disordered" evidence="1">
    <location>
        <begin position="2218"/>
        <end position="2244"/>
    </location>
</feature>
<keyword evidence="2" id="KW-0472">Membrane</keyword>
<feature type="transmembrane region" description="Helical" evidence="2">
    <location>
        <begin position="2506"/>
        <end position="2526"/>
    </location>
</feature>
<feature type="region of interest" description="Disordered" evidence="1">
    <location>
        <begin position="61"/>
        <end position="157"/>
    </location>
</feature>
<organism evidence="3 4">
    <name type="scientific">Stieleria magnilauensis</name>
    <dbReference type="NCBI Taxonomy" id="2527963"/>
    <lineage>
        <taxon>Bacteria</taxon>
        <taxon>Pseudomonadati</taxon>
        <taxon>Planctomycetota</taxon>
        <taxon>Planctomycetia</taxon>
        <taxon>Pirellulales</taxon>
        <taxon>Pirellulaceae</taxon>
        <taxon>Stieleria</taxon>
    </lineage>
</organism>
<sequence length="2582" mass="282363">MNRPVSDIKACQAGHAGASSSGTSSVPDGSARCSSGIRSVLLCVLAVIGCGTLWTGTGFGQQEQGEAPTPAVVQPAADTGDKETGDKEEGDKETGDKETGDKETGDKETGDKETGDKETGDKEAGDKETGDKETGDKEAGETEGMKGERSGSGVTDAEAGDVAPALAPVLAPVLAPRERLTLPLPHRDRDGRPLRPIGVFLSQIVDLVPPDFRAVSISELREAIGTGTERFADSDQARLVSGFYDIRLDEDLFISEGSKLVLEHRRRPIIRRKLGQVNLAITDSAGGLRSPLSASTVNLPRLEIDAAGELIAVIPKPITANTPSASQGTASQDATSQDSVSQGAASQGAPQEPGGAAGNRSSADVVSDGWTQSEIRFGWTLRSQSLGAAKRFDLRLPRTSQTRLVISTPSDIVLESSQGVLVERPGPPPDADVQTRTGDIRWYVLEAGGLNRLEIFARRRSSDDTNQPLFIRRESKQYEVDLSGVSWIHRMTLQLPRQRNRLRLRSPLGTVTAIRVNSIEAPYQVLRREDGQSLIDVDLPGNVAGVMDSLNANAAGGTLRPELVSEVVTLTIEGTSTWELDDGICELPSVIPVEPNVLWTEASTQTIVAVMDPLEVAQWDLPPTWRQSIQTPTRAGETLLIADGPPPQSAEADSTWSRLRLIEKEERFIEAIWTRLRVQQTPAPEVRSNSRIRCRLLQNHQSPFRMNVNPDWNVDSVTVLGSGRRITVPVGANQWVIWPTPSESAQATFEVEVIARKNLPRNRNRLAMNSTWIVRPEQHVGAHLISIQPPPLRRWDGNSVMLPGRFESSTLDEESIAFFQPTSETLLIRSPTGEIPAVTLEPVDDSFGVALRHVIQTEGSDVAETIVVRAETTQPISELSVLTGNARQEEFDWSLRRTDQSATVSLPSSSVQRMPLDPLGTYVITLEGRDLRQYELVGRRYFPVQDQLTLSLPSVRRTRGQTAEVMIDASWEVTEIPPGVQLVPGSEPADALQPFGDQPQHLRYEPLLRPEIRLRRARRDSAATLIWDQRLEVVANSRIEDLFYLVADVSTRKPIHVLFDEELELVSVSRNNTSYVPDRIGAGEIWINPQKQSDQVSVVMRRRHSSSGWFRRCPIPRVEVEGNVIRNQASYQAGAGTLLVHRVSASDLLAPHLLAAQSGGSEDSADGTELVLVSRDAAIGLGWLTATVLFCLGWSIARWFSLGIHTLFVLVVTSISGSIIWWPAQHAIVAWIAVPLAAAGLLQVVVADRRRRDKTTSNGSSGTLRSDDTQSQRSARDRSADFSVSATHSILMLTIGMLAAVPGVATAQDSSGEEPRREIDSSGTGETPQNDPIELLVPLAADYAPVGDKVYLSRADYESIRSVVDPDRPVDAQFQSAEYRVVLTPPRDASGSITAEVQADYQIQLVRESTRVRLPVRADSLRRIEWVGDGETQIIRFTVDERGMVTAAIPSSRQSLLRLTYLPSVLTLGGESGNVDARADGLDRPLSENRSGGNSLGGPDLFNDIANGDVLPGMATTVIRLAIPAIHSATLIVEAPREIQVDSLGDPMGRSLFRPELGRYEADLGPIRELSIRCRPVKRPGQTAAQNLSRAYRISAGIEATIVECEIKPEETLREGDTVQLTILGGPPPSLTSVGWAMAESDLVDSPDRPSNANATLGNGIYRFEKQSSLSTPIRLLWRLPSVLNDPTSTEDSETMPIPEVFASASQRSSPTLFAIESAASIRVSELAKGSQPATEDEFLAVWRGYPGKIQRAFVIEESFPSFVLLQDKYPTPTVKLDHRLHVAETKMELRLKADLVDLRPSLQRIRVSIPPRFRLVNCFVNDEAVTSITPLTVQTPTGLQTELAIGDNRINGTTKIELFAESLVPIRGRTSLPRFAISSDGQTHETYRITRERSLDVTVVQPPNTQTPNTQPPNTQTPNAPVDNAVPDGDDPVDKWTPAALTKDDLLAGRIPVVDSRSGSTPSADDQIVVSRRAAGSIFTCDQITRMRYSDGQWFCDTLLELPGGKRPDYVDLTMPTRWSADLDVTGARVWAKRESSDDVVTVIRVAMPDDAVPSERGDEQVRRVQITGSLKNRDQVRVSVPAVTVLGARLRNHRIAVPGQLTTQAIQWRAQSVRSVKATTGWLDSFKNEVESPERYSFYTPIETNWSIELEPLLQATINPLALSCDARVFLDGDHALVLQRFDVLPETRSEVSVALPVGATCIGIWSAGREVDLSDLHSDPDANDADRGADETTPPPPTKLRVPLAYSRLPQSLEVLVEVPVAGRAITHYLSDLVGVPTRDIWVTFYQAPLADQNRQLKLEQQVGLGEGPERDLERRATMRAFALAESVVTAIDRSRDMLAERSDEEIKRWLLPWIARYHGIAGRSGHVFRMVETPPQPGDNTSGNTSGNTSDNAASNRTAQATEDSATSAQPTSDSGPAEASPMAADGSSLNRDAQKRWDAYDRQLLQLAGRFLQSNPRLPQTLFAQHRFSSFDVVAIRRLDSIDQGPPLTQAFTQRESLEDLLVNGITLLTFGLAIILMWPFRGRFQGWIQEPAVWLFVIGVLGLFLIPFPVAVTLMIIAVTVPLINRMKSKSAPTGL</sequence>
<name>A0ABX5Y1I9_9BACT</name>
<feature type="transmembrane region" description="Helical" evidence="2">
    <location>
        <begin position="1204"/>
        <end position="1222"/>
    </location>
</feature>
<keyword evidence="2" id="KW-0812">Transmembrane</keyword>
<feature type="compositionally biased region" description="Polar residues" evidence="1">
    <location>
        <begin position="2382"/>
        <end position="2419"/>
    </location>
</feature>
<feature type="transmembrane region" description="Helical" evidence="2">
    <location>
        <begin position="1282"/>
        <end position="1305"/>
    </location>
</feature>
<evidence type="ECO:0000256" key="2">
    <source>
        <dbReference type="SAM" id="Phobius"/>
    </source>
</evidence>
<feature type="compositionally biased region" description="Low complexity" evidence="1">
    <location>
        <begin position="1899"/>
        <end position="1923"/>
    </location>
</feature>
<accession>A0ABX5Y1I9</accession>
<feature type="compositionally biased region" description="Basic and acidic residues" evidence="1">
    <location>
        <begin position="2218"/>
        <end position="2233"/>
    </location>
</feature>
<feature type="compositionally biased region" description="Low complexity" evidence="1">
    <location>
        <begin position="13"/>
        <end position="31"/>
    </location>
</feature>
<feature type="transmembrane region" description="Helical" evidence="2">
    <location>
        <begin position="2538"/>
        <end position="2570"/>
    </location>
</feature>
<evidence type="ECO:0000313" key="4">
    <source>
        <dbReference type="Proteomes" id="UP000318081"/>
    </source>
</evidence>
<feature type="region of interest" description="Disordered" evidence="1">
    <location>
        <begin position="321"/>
        <end position="365"/>
    </location>
</feature>
<gene>
    <name evidence="3" type="ORF">TBK1r_66810</name>
</gene>
<feature type="compositionally biased region" description="Polar residues" evidence="1">
    <location>
        <begin position="1321"/>
        <end position="1330"/>
    </location>
</feature>
<feature type="compositionally biased region" description="Polar residues" evidence="1">
    <location>
        <begin position="321"/>
        <end position="335"/>
    </location>
</feature>
<feature type="region of interest" description="Disordered" evidence="1">
    <location>
        <begin position="1"/>
        <end position="32"/>
    </location>
</feature>
<evidence type="ECO:0000256" key="1">
    <source>
        <dbReference type="SAM" id="MobiDB-lite"/>
    </source>
</evidence>
<dbReference type="RefSeq" id="WP_145219443.1">
    <property type="nucleotide sequence ID" value="NZ_CP036432.1"/>
</dbReference>
<reference evidence="3 4" key="1">
    <citation type="submission" date="2019-02" db="EMBL/GenBank/DDBJ databases">
        <title>Deep-cultivation of Planctomycetes and their phenomic and genomic characterization uncovers novel biology.</title>
        <authorList>
            <person name="Wiegand S."/>
            <person name="Jogler M."/>
            <person name="Boedeker C."/>
            <person name="Pinto D."/>
            <person name="Vollmers J."/>
            <person name="Rivas-Marin E."/>
            <person name="Kohn T."/>
            <person name="Peeters S.H."/>
            <person name="Heuer A."/>
            <person name="Rast P."/>
            <person name="Oberbeckmann S."/>
            <person name="Bunk B."/>
            <person name="Jeske O."/>
            <person name="Meyerdierks A."/>
            <person name="Storesund J.E."/>
            <person name="Kallscheuer N."/>
            <person name="Luecker S."/>
            <person name="Lage O.M."/>
            <person name="Pohl T."/>
            <person name="Merkel B.J."/>
            <person name="Hornburger P."/>
            <person name="Mueller R.-W."/>
            <person name="Bruemmer F."/>
            <person name="Labrenz M."/>
            <person name="Spormann A.M."/>
            <person name="Op den Camp H."/>
            <person name="Overmann J."/>
            <person name="Amann R."/>
            <person name="Jetten M.S.M."/>
            <person name="Mascher T."/>
            <person name="Medema M.H."/>
            <person name="Devos D.P."/>
            <person name="Kaster A.-K."/>
            <person name="Ovreas L."/>
            <person name="Rohde M."/>
            <person name="Galperin M.Y."/>
            <person name="Jogler C."/>
        </authorList>
    </citation>
    <scope>NUCLEOTIDE SEQUENCE [LARGE SCALE GENOMIC DNA]</scope>
    <source>
        <strain evidence="3 4">TBK1r</strain>
    </source>
</reference>
<proteinExistence type="predicted"/>
<feature type="compositionally biased region" description="Basic and acidic residues" evidence="1">
    <location>
        <begin position="1265"/>
        <end position="1280"/>
    </location>
</feature>
<feature type="compositionally biased region" description="Low complexity" evidence="1">
    <location>
        <begin position="336"/>
        <end position="354"/>
    </location>
</feature>
<dbReference type="EMBL" id="CP036432">
    <property type="protein sequence ID" value="QDV87650.1"/>
    <property type="molecule type" value="Genomic_DNA"/>
</dbReference>
<feature type="region of interest" description="Disordered" evidence="1">
    <location>
        <begin position="1479"/>
        <end position="1498"/>
    </location>
</feature>
<feature type="region of interest" description="Disordered" evidence="1">
    <location>
        <begin position="1252"/>
        <end position="1280"/>
    </location>
</feature>
<feature type="region of interest" description="Disordered" evidence="1">
    <location>
        <begin position="1899"/>
        <end position="1933"/>
    </location>
</feature>
<keyword evidence="2" id="KW-1133">Transmembrane helix</keyword>
<keyword evidence="4" id="KW-1185">Reference proteome</keyword>
<feature type="region of interest" description="Disordered" evidence="1">
    <location>
        <begin position="2373"/>
        <end position="2436"/>
    </location>
</feature>
<feature type="region of interest" description="Disordered" evidence="1">
    <location>
        <begin position="1306"/>
        <end position="1331"/>
    </location>
</feature>
<feature type="transmembrane region" description="Helical" evidence="2">
    <location>
        <begin position="1228"/>
        <end position="1247"/>
    </location>
</feature>
<protein>
    <submittedName>
        <fullName evidence="3">Uncharacterized protein</fullName>
    </submittedName>
</protein>
<dbReference type="Proteomes" id="UP000318081">
    <property type="component" value="Chromosome"/>
</dbReference>